<evidence type="ECO:0000313" key="2">
    <source>
        <dbReference type="EMBL" id="MPC89171.1"/>
    </source>
</evidence>
<dbReference type="AlphaFoldDB" id="A0A5B7IUE9"/>
<evidence type="ECO:0000256" key="1">
    <source>
        <dbReference type="SAM" id="MobiDB-lite"/>
    </source>
</evidence>
<name>A0A5B7IUE9_PORTR</name>
<accession>A0A5B7IUE9</accession>
<dbReference type="EMBL" id="VSRR010080131">
    <property type="protein sequence ID" value="MPC89171.1"/>
    <property type="molecule type" value="Genomic_DNA"/>
</dbReference>
<protein>
    <submittedName>
        <fullName evidence="2">Uncharacterized protein</fullName>
    </submittedName>
</protein>
<gene>
    <name evidence="2" type="ORF">E2C01_084106</name>
</gene>
<reference evidence="2 3" key="1">
    <citation type="submission" date="2019-05" db="EMBL/GenBank/DDBJ databases">
        <title>Another draft genome of Portunus trituberculatus and its Hox gene families provides insights of decapod evolution.</title>
        <authorList>
            <person name="Jeong J.-H."/>
            <person name="Song I."/>
            <person name="Kim S."/>
            <person name="Choi T."/>
            <person name="Kim D."/>
            <person name="Ryu S."/>
            <person name="Kim W."/>
        </authorList>
    </citation>
    <scope>NUCLEOTIDE SEQUENCE [LARGE SCALE GENOMIC DNA]</scope>
    <source>
        <tissue evidence="2">Muscle</tissue>
    </source>
</reference>
<keyword evidence="3" id="KW-1185">Reference proteome</keyword>
<organism evidence="2 3">
    <name type="scientific">Portunus trituberculatus</name>
    <name type="common">Swimming crab</name>
    <name type="synonym">Neptunus trituberculatus</name>
    <dbReference type="NCBI Taxonomy" id="210409"/>
    <lineage>
        <taxon>Eukaryota</taxon>
        <taxon>Metazoa</taxon>
        <taxon>Ecdysozoa</taxon>
        <taxon>Arthropoda</taxon>
        <taxon>Crustacea</taxon>
        <taxon>Multicrustacea</taxon>
        <taxon>Malacostraca</taxon>
        <taxon>Eumalacostraca</taxon>
        <taxon>Eucarida</taxon>
        <taxon>Decapoda</taxon>
        <taxon>Pleocyemata</taxon>
        <taxon>Brachyura</taxon>
        <taxon>Eubrachyura</taxon>
        <taxon>Portunoidea</taxon>
        <taxon>Portunidae</taxon>
        <taxon>Portuninae</taxon>
        <taxon>Portunus</taxon>
    </lineage>
</organism>
<evidence type="ECO:0000313" key="3">
    <source>
        <dbReference type="Proteomes" id="UP000324222"/>
    </source>
</evidence>
<dbReference type="Proteomes" id="UP000324222">
    <property type="component" value="Unassembled WGS sequence"/>
</dbReference>
<proteinExistence type="predicted"/>
<sequence length="31" mass="3447">MRLTAKRRGPSGGLAYGMPRNLMPREPSCSR</sequence>
<comment type="caution">
    <text evidence="2">The sequence shown here is derived from an EMBL/GenBank/DDBJ whole genome shotgun (WGS) entry which is preliminary data.</text>
</comment>
<feature type="region of interest" description="Disordered" evidence="1">
    <location>
        <begin position="1"/>
        <end position="31"/>
    </location>
</feature>